<dbReference type="RefSeq" id="WP_156220267.1">
    <property type="nucleotide sequence ID" value="NZ_WOFH01000013.1"/>
</dbReference>
<proteinExistence type="predicted"/>
<name>A0A7K1L9G9_9ACTN</name>
<protein>
    <submittedName>
        <fullName evidence="3">SAVED domain-containing protein</fullName>
    </submittedName>
</protein>
<evidence type="ECO:0000313" key="4">
    <source>
        <dbReference type="Proteomes" id="UP000432015"/>
    </source>
</evidence>
<dbReference type="AlphaFoldDB" id="A0A7K1L9G9"/>
<keyword evidence="2" id="KW-0472">Membrane</keyword>
<dbReference type="InterPro" id="IPR040836">
    <property type="entry name" value="SAVED"/>
</dbReference>
<gene>
    <name evidence="3" type="ORF">GNZ18_31400</name>
</gene>
<dbReference type="Proteomes" id="UP000432015">
    <property type="component" value="Unassembled WGS sequence"/>
</dbReference>
<dbReference type="EMBL" id="WOFH01000013">
    <property type="protein sequence ID" value="MUN41077.1"/>
    <property type="molecule type" value="Genomic_DNA"/>
</dbReference>
<sequence length="356" mass="37051">MTETTNAPTMTVVGGPAATPSRTHRVITDGATWSGLGGAGAGGFGIEAAKSIMTGAPAGRGWFVLGCLAGLACLGLGGWLRVRASGRTRIGLVVTASDSGRGATRAAALENKAVEYSRRTCSVTVRTRLALSETRPWPAEGVDALADETLAAAGIAERLVSGATRVNVIPTMPLPAGFRFGARIGHTHPREIVVHAVRQGDGDPSYFAAISLREGPLTTEPLTVEPVEAIGGGDESRAALAVDLQNLGADFVQPVRAACREHGIGNLLLLRRHTTGLLDETAETYTAIVEQVCRAWRDAALPAAARTGRHSAFLTGPVAVSIALGARLAHIQPDRWTAFDFDNASSTYTPFPSDSA</sequence>
<feature type="region of interest" description="Disordered" evidence="1">
    <location>
        <begin position="1"/>
        <end position="21"/>
    </location>
</feature>
<organism evidence="3 4">
    <name type="scientific">Actinomadura litoris</name>
    <dbReference type="NCBI Taxonomy" id="2678616"/>
    <lineage>
        <taxon>Bacteria</taxon>
        <taxon>Bacillati</taxon>
        <taxon>Actinomycetota</taxon>
        <taxon>Actinomycetes</taxon>
        <taxon>Streptosporangiales</taxon>
        <taxon>Thermomonosporaceae</taxon>
        <taxon>Actinomadura</taxon>
    </lineage>
</organism>
<accession>A0A7K1L9G9</accession>
<keyword evidence="4" id="KW-1185">Reference proteome</keyword>
<comment type="caution">
    <text evidence="3">The sequence shown here is derived from an EMBL/GenBank/DDBJ whole genome shotgun (WGS) entry which is preliminary data.</text>
</comment>
<reference evidence="3 4" key="1">
    <citation type="submission" date="2019-11" db="EMBL/GenBank/DDBJ databases">
        <authorList>
            <person name="Cao P."/>
        </authorList>
    </citation>
    <scope>NUCLEOTIDE SEQUENCE [LARGE SCALE GENOMIC DNA]</scope>
    <source>
        <strain evidence="3 4">NEAU-AAG5</strain>
    </source>
</reference>
<evidence type="ECO:0000256" key="1">
    <source>
        <dbReference type="SAM" id="MobiDB-lite"/>
    </source>
</evidence>
<keyword evidence="2" id="KW-1133">Transmembrane helix</keyword>
<evidence type="ECO:0000313" key="3">
    <source>
        <dbReference type="EMBL" id="MUN41077.1"/>
    </source>
</evidence>
<keyword evidence="2" id="KW-0812">Transmembrane</keyword>
<dbReference type="NCBIfam" id="NF033611">
    <property type="entry name" value="SAVED"/>
    <property type="match status" value="1"/>
</dbReference>
<feature type="transmembrane region" description="Helical" evidence="2">
    <location>
        <begin position="61"/>
        <end position="80"/>
    </location>
</feature>
<evidence type="ECO:0000256" key="2">
    <source>
        <dbReference type="SAM" id="Phobius"/>
    </source>
</evidence>